<protein>
    <submittedName>
        <fullName evidence="1">Uncharacterized protein</fullName>
    </submittedName>
</protein>
<evidence type="ECO:0000313" key="2">
    <source>
        <dbReference type="Proteomes" id="UP000018144"/>
    </source>
</evidence>
<name>U4LFK3_PYROM</name>
<accession>U4LFK3</accession>
<organism evidence="1 2">
    <name type="scientific">Pyronema omphalodes (strain CBS 100304)</name>
    <name type="common">Pyronema confluens</name>
    <dbReference type="NCBI Taxonomy" id="1076935"/>
    <lineage>
        <taxon>Eukaryota</taxon>
        <taxon>Fungi</taxon>
        <taxon>Dikarya</taxon>
        <taxon>Ascomycota</taxon>
        <taxon>Pezizomycotina</taxon>
        <taxon>Pezizomycetes</taxon>
        <taxon>Pezizales</taxon>
        <taxon>Pyronemataceae</taxon>
        <taxon>Pyronema</taxon>
    </lineage>
</organism>
<evidence type="ECO:0000313" key="1">
    <source>
        <dbReference type="EMBL" id="CCX30287.1"/>
    </source>
</evidence>
<dbReference type="Proteomes" id="UP000018144">
    <property type="component" value="Unassembled WGS sequence"/>
</dbReference>
<proteinExistence type="predicted"/>
<gene>
    <name evidence="1" type="ORF">PCON_08429</name>
</gene>
<keyword evidence="2" id="KW-1185">Reference proteome</keyword>
<reference evidence="1 2" key="1">
    <citation type="journal article" date="2013" name="PLoS Genet.">
        <title>The genome and development-dependent transcriptomes of Pyronema confluens: a window into fungal evolution.</title>
        <authorList>
            <person name="Traeger S."/>
            <person name="Altegoer F."/>
            <person name="Freitag M."/>
            <person name="Gabaldon T."/>
            <person name="Kempken F."/>
            <person name="Kumar A."/>
            <person name="Marcet-Houben M."/>
            <person name="Poggeler S."/>
            <person name="Stajich J.E."/>
            <person name="Nowrousian M."/>
        </authorList>
    </citation>
    <scope>NUCLEOTIDE SEQUENCE [LARGE SCALE GENOMIC DNA]</scope>
    <source>
        <strain evidence="2">CBS 100304</strain>
        <tissue evidence="1">Vegetative mycelium</tissue>
    </source>
</reference>
<sequence length="12" mass="1561">MSRTKYRNSDFR</sequence>
<dbReference type="EMBL" id="HF935433">
    <property type="protein sequence ID" value="CCX30287.1"/>
    <property type="molecule type" value="Genomic_DNA"/>
</dbReference>